<proteinExistence type="predicted"/>
<sequence>MGAIETSTLANPLQAAPPIARIARSEQGILWFTLLSNATNSVLYYRSSNGGTSWVYAGGWNFGVTIQEISGLHITYSGDMWLAFRTNENSRDRINIIRATLRSSSFTFSNPLKVAEPAHGGTPGSYHNGLDIMAIGVAGGSRIVVAAGTRVAGSNGVTLYGANATETALTLNNGLITGTKQWLYPSGTTGRNTPQLDIEHWGDAKVASVPHLWVSFGRTDLRAVKLAWNGTTWAGPSGTLLLASGLGAQNAFAGRWDGARFVMSIPNPAATDTVLLIERNQANSSTAQRTSPAHPAGVVRTCTHSYNSITKDVRVFAVGTSTSVVHYIDYVRATNTWTSWTVAVATAVIGGSNYSVRRESHGSAKYDIVTAHTGSPNTLVSTHLSLSYAPAAPTWRYGVTAQTPPANGAAMDVAASMRLDWQFSDPDPDDTQSAWALSRQIGTGTIQYFRSSDSSWQAAEQKNAGSSAFRTLTSGQWVGGGGGTDPAHNYRVKVWDSSDTPSPYSSALSVLPAAKVNPTITQPPTNGYTVTASTVTVEWTVDEQTAYRLVLLDGGGQHVWDSGWIAGTDTSRTIGYELANNAPYSIWLWTRSNRGMQSSQASRAIAVEYVPPPAPTVAAAPLPRQGVIRVAVTMPAPAGPQPAVTSVSVRRRRAGDADSAVTIATGVPADGVWDDWSARSGQPYEYSAVAVGANGTSTQGPWSA</sequence>
<name>A0A2W2E643_9ACTN</name>
<comment type="caution">
    <text evidence="2">The sequence shown here is derived from an EMBL/GenBank/DDBJ whole genome shotgun (WGS) entry which is preliminary data.</text>
</comment>
<dbReference type="AlphaFoldDB" id="A0A2W2E643"/>
<evidence type="ECO:0000313" key="3">
    <source>
        <dbReference type="Proteomes" id="UP000248924"/>
    </source>
</evidence>
<protein>
    <recommendedName>
        <fullName evidence="1">Fibronectin type-III domain-containing protein</fullName>
    </recommendedName>
</protein>
<dbReference type="EMBL" id="POTY01000081">
    <property type="protein sequence ID" value="PZG17811.1"/>
    <property type="molecule type" value="Genomic_DNA"/>
</dbReference>
<keyword evidence="3" id="KW-1185">Reference proteome</keyword>
<accession>A0A2W2E643</accession>
<dbReference type="InterPro" id="IPR003961">
    <property type="entry name" value="FN3_dom"/>
</dbReference>
<dbReference type="OrthoDB" id="3304698at2"/>
<organism evidence="2 3">
    <name type="scientific">Micromonospora craterilacus</name>
    <dbReference type="NCBI Taxonomy" id="1655439"/>
    <lineage>
        <taxon>Bacteria</taxon>
        <taxon>Bacillati</taxon>
        <taxon>Actinomycetota</taxon>
        <taxon>Actinomycetes</taxon>
        <taxon>Micromonosporales</taxon>
        <taxon>Micromonosporaceae</taxon>
        <taxon>Micromonospora</taxon>
    </lineage>
</organism>
<feature type="domain" description="Fibronectin type-III" evidence="1">
    <location>
        <begin position="520"/>
        <end position="613"/>
    </location>
</feature>
<dbReference type="PROSITE" id="PS50853">
    <property type="entry name" value="FN3"/>
    <property type="match status" value="1"/>
</dbReference>
<evidence type="ECO:0000313" key="2">
    <source>
        <dbReference type="EMBL" id="PZG17811.1"/>
    </source>
</evidence>
<dbReference type="RefSeq" id="WP_111214405.1">
    <property type="nucleotide sequence ID" value="NZ_POTY01000081.1"/>
</dbReference>
<reference evidence="2 3" key="1">
    <citation type="submission" date="2018-01" db="EMBL/GenBank/DDBJ databases">
        <title>Draft genome sequence of Jishengella sp. NA12.</title>
        <authorList>
            <person name="Sahin N."/>
            <person name="Ay H."/>
            <person name="Saygin H."/>
        </authorList>
    </citation>
    <scope>NUCLEOTIDE SEQUENCE [LARGE SCALE GENOMIC DNA]</scope>
    <source>
        <strain evidence="2 3">NA12</strain>
    </source>
</reference>
<gene>
    <name evidence="2" type="ORF">C1I95_14775</name>
</gene>
<evidence type="ECO:0000259" key="1">
    <source>
        <dbReference type="PROSITE" id="PS50853"/>
    </source>
</evidence>
<dbReference type="Proteomes" id="UP000248924">
    <property type="component" value="Unassembled WGS sequence"/>
</dbReference>